<dbReference type="GO" id="GO:0051660">
    <property type="term" value="P:establishment of centrosome localization"/>
    <property type="evidence" value="ECO:0007669"/>
    <property type="project" value="TreeGrafter"/>
</dbReference>
<evidence type="ECO:0000256" key="1">
    <source>
        <dbReference type="SAM" id="MobiDB-lite"/>
    </source>
</evidence>
<comment type="caution">
    <text evidence="3">The sequence shown here is derived from an EMBL/GenBank/DDBJ whole genome shotgun (WGS) entry which is preliminary data.</text>
</comment>
<evidence type="ECO:0000259" key="2">
    <source>
        <dbReference type="PROSITE" id="PS50106"/>
    </source>
</evidence>
<dbReference type="GO" id="GO:0005912">
    <property type="term" value="C:adherens junction"/>
    <property type="evidence" value="ECO:0007669"/>
    <property type="project" value="TreeGrafter"/>
</dbReference>
<dbReference type="GO" id="GO:0045197">
    <property type="term" value="P:establishment or maintenance of epithelial cell apical/basal polarity"/>
    <property type="evidence" value="ECO:0007669"/>
    <property type="project" value="TreeGrafter"/>
</dbReference>
<proteinExistence type="predicted"/>
<evidence type="ECO:0000313" key="4">
    <source>
        <dbReference type="Proteomes" id="UP001152747"/>
    </source>
</evidence>
<dbReference type="Pfam" id="PF00595">
    <property type="entry name" value="PDZ"/>
    <property type="match status" value="1"/>
</dbReference>
<evidence type="ECO:0000313" key="3">
    <source>
        <dbReference type="EMBL" id="CAI5446623.1"/>
    </source>
</evidence>
<keyword evidence="4" id="KW-1185">Reference proteome</keyword>
<dbReference type="EMBL" id="CANHGI010000003">
    <property type="protein sequence ID" value="CAI5446623.1"/>
    <property type="molecule type" value="Genomic_DNA"/>
</dbReference>
<dbReference type="PANTHER" id="PTHR16484:SF17">
    <property type="entry name" value="BAZOOKA, ISOFORM B"/>
    <property type="match status" value="1"/>
</dbReference>
<gene>
    <name evidence="3" type="ORF">CAMP_LOCUS9260</name>
</gene>
<feature type="region of interest" description="Disordered" evidence="1">
    <location>
        <begin position="172"/>
        <end position="234"/>
    </location>
</feature>
<sequence length="312" mass="34342">MAYVFEILESWQDGGSNGFGFTVTGRETAKGERLFYIGTVKPYGVAQGHLKSAENAKAGEEITLEIPENERFELIIPLIDSGSAGLGVSLKARVSVKSDGARNDCGIFIKILMHGGVAFKDGRLKINDRIVGIEDIELESLTNSAASESLTRKFKSIGPSMTHVNLSIIREPSKKPGPISRYSSRITTTSPSISSSMLSPITVSSESQHSRQSSKEYETILENPTDDPFVREAPGKKDPARFYFSIRRRKTKQITTVLFSQRNYQRKTEAAENIPEPPSASTLPPYHLFLETSQFGGNLGEFEEDINAAQKS</sequence>
<dbReference type="SUPFAM" id="SSF50156">
    <property type="entry name" value="PDZ domain-like"/>
    <property type="match status" value="1"/>
</dbReference>
<dbReference type="GO" id="GO:0007155">
    <property type="term" value="P:cell adhesion"/>
    <property type="evidence" value="ECO:0007669"/>
    <property type="project" value="TreeGrafter"/>
</dbReference>
<dbReference type="GO" id="GO:0035091">
    <property type="term" value="F:phosphatidylinositol binding"/>
    <property type="evidence" value="ECO:0007669"/>
    <property type="project" value="TreeGrafter"/>
</dbReference>
<dbReference type="Gene3D" id="2.30.42.10">
    <property type="match status" value="1"/>
</dbReference>
<dbReference type="GO" id="GO:0005938">
    <property type="term" value="C:cell cortex"/>
    <property type="evidence" value="ECO:0007669"/>
    <property type="project" value="TreeGrafter"/>
</dbReference>
<dbReference type="PROSITE" id="PS50106">
    <property type="entry name" value="PDZ"/>
    <property type="match status" value="1"/>
</dbReference>
<dbReference type="GO" id="GO:0008104">
    <property type="term" value="P:intracellular protein localization"/>
    <property type="evidence" value="ECO:0007669"/>
    <property type="project" value="TreeGrafter"/>
</dbReference>
<dbReference type="OrthoDB" id="6264899at2759"/>
<feature type="domain" description="PDZ" evidence="2">
    <location>
        <begin position="75"/>
        <end position="150"/>
    </location>
</feature>
<dbReference type="Proteomes" id="UP001152747">
    <property type="component" value="Unassembled WGS sequence"/>
</dbReference>
<protein>
    <recommendedName>
        <fullName evidence="2">PDZ domain-containing protein</fullName>
    </recommendedName>
</protein>
<dbReference type="GO" id="GO:0000226">
    <property type="term" value="P:microtubule cytoskeleton organization"/>
    <property type="evidence" value="ECO:0007669"/>
    <property type="project" value="TreeGrafter"/>
</dbReference>
<dbReference type="GO" id="GO:0030010">
    <property type="term" value="P:establishment of cell polarity"/>
    <property type="evidence" value="ECO:0007669"/>
    <property type="project" value="TreeGrafter"/>
</dbReference>
<feature type="compositionally biased region" description="Low complexity" evidence="1">
    <location>
        <begin position="178"/>
        <end position="211"/>
    </location>
</feature>
<accession>A0A9P1ILL7</accession>
<name>A0A9P1ILL7_9PELO</name>
<organism evidence="3 4">
    <name type="scientific">Caenorhabditis angaria</name>
    <dbReference type="NCBI Taxonomy" id="860376"/>
    <lineage>
        <taxon>Eukaryota</taxon>
        <taxon>Metazoa</taxon>
        <taxon>Ecdysozoa</taxon>
        <taxon>Nematoda</taxon>
        <taxon>Chromadorea</taxon>
        <taxon>Rhabditida</taxon>
        <taxon>Rhabditina</taxon>
        <taxon>Rhabditomorpha</taxon>
        <taxon>Rhabditoidea</taxon>
        <taxon>Rhabditidae</taxon>
        <taxon>Peloderinae</taxon>
        <taxon>Caenorhabditis</taxon>
    </lineage>
</organism>
<reference evidence="3" key="1">
    <citation type="submission" date="2022-11" db="EMBL/GenBank/DDBJ databases">
        <authorList>
            <person name="Kikuchi T."/>
        </authorList>
    </citation>
    <scope>NUCLEOTIDE SEQUENCE</scope>
    <source>
        <strain evidence="3">PS1010</strain>
    </source>
</reference>
<dbReference type="GO" id="GO:0016324">
    <property type="term" value="C:apical plasma membrane"/>
    <property type="evidence" value="ECO:0007669"/>
    <property type="project" value="TreeGrafter"/>
</dbReference>
<dbReference type="AlphaFoldDB" id="A0A9P1ILL7"/>
<dbReference type="GO" id="GO:0043296">
    <property type="term" value="C:apical junction complex"/>
    <property type="evidence" value="ECO:0007669"/>
    <property type="project" value="TreeGrafter"/>
</dbReference>
<dbReference type="InterPro" id="IPR052213">
    <property type="entry name" value="PAR3"/>
</dbReference>
<dbReference type="InterPro" id="IPR036034">
    <property type="entry name" value="PDZ_sf"/>
</dbReference>
<dbReference type="PANTHER" id="PTHR16484">
    <property type="entry name" value="PARTITIONING DEFECTIVE 3 RELATED"/>
    <property type="match status" value="1"/>
</dbReference>
<dbReference type="InterPro" id="IPR001478">
    <property type="entry name" value="PDZ"/>
</dbReference>
<dbReference type="SMART" id="SM00228">
    <property type="entry name" value="PDZ"/>
    <property type="match status" value="1"/>
</dbReference>